<dbReference type="GeneID" id="24135278"/>
<evidence type="ECO:0000313" key="1">
    <source>
        <dbReference type="EMBL" id="KDO20646.1"/>
    </source>
</evidence>
<organism evidence="1 2">
    <name type="scientific">Saprolegnia parasitica (strain CBS 223.65)</name>
    <dbReference type="NCBI Taxonomy" id="695850"/>
    <lineage>
        <taxon>Eukaryota</taxon>
        <taxon>Sar</taxon>
        <taxon>Stramenopiles</taxon>
        <taxon>Oomycota</taxon>
        <taxon>Saprolegniomycetes</taxon>
        <taxon>Saprolegniales</taxon>
        <taxon>Saprolegniaceae</taxon>
        <taxon>Saprolegnia</taxon>
    </lineage>
</organism>
<dbReference type="EMBL" id="KK583306">
    <property type="protein sequence ID" value="KDO20646.1"/>
    <property type="molecule type" value="Genomic_DNA"/>
</dbReference>
<dbReference type="Proteomes" id="UP000030745">
    <property type="component" value="Unassembled WGS sequence"/>
</dbReference>
<sequence>MADGNDDASVVYETLVDLPAATFPTDPQEIYRVQLHAPHDRYVFKLWLESTRSKEQWTTRVTDLREHAPDAVMLPLSIVLSCLERSLVEQAHVDVLPRSDGSLSLKLTIEVEFAAPIVYVFDMPTVGVDLVHILEAKMRDCDAAIGALSSSSKSKDVVIAKLFGMLESVKTDVAQLRGMVGRDQELAAVMPHDAVPQIVLQRTFWSAKQRPSFLTLTTCPWRATEKRASGT</sequence>
<dbReference type="KEGG" id="spar:SPRG_13399"/>
<dbReference type="RefSeq" id="XP_012208612.1">
    <property type="nucleotide sequence ID" value="XM_012353222.1"/>
</dbReference>
<dbReference type="OrthoDB" id="123297at2759"/>
<dbReference type="VEuPathDB" id="FungiDB:SPRG_13399"/>
<reference evidence="1 2" key="1">
    <citation type="journal article" date="2013" name="PLoS Genet.">
        <title>Distinctive expansion of potential virulence genes in the genome of the oomycete fish pathogen Saprolegnia parasitica.</title>
        <authorList>
            <person name="Jiang R.H."/>
            <person name="de Bruijn I."/>
            <person name="Haas B.J."/>
            <person name="Belmonte R."/>
            <person name="Lobach L."/>
            <person name="Christie J."/>
            <person name="van den Ackerveken G."/>
            <person name="Bottin A."/>
            <person name="Bulone V."/>
            <person name="Diaz-Moreno S.M."/>
            <person name="Dumas B."/>
            <person name="Fan L."/>
            <person name="Gaulin E."/>
            <person name="Govers F."/>
            <person name="Grenville-Briggs L.J."/>
            <person name="Horner N.R."/>
            <person name="Levin J.Z."/>
            <person name="Mammella M."/>
            <person name="Meijer H.J."/>
            <person name="Morris P."/>
            <person name="Nusbaum C."/>
            <person name="Oome S."/>
            <person name="Phillips A.J."/>
            <person name="van Rooyen D."/>
            <person name="Rzeszutek E."/>
            <person name="Saraiva M."/>
            <person name="Secombes C.J."/>
            <person name="Seidl M.F."/>
            <person name="Snel B."/>
            <person name="Stassen J.H."/>
            <person name="Sykes S."/>
            <person name="Tripathy S."/>
            <person name="van den Berg H."/>
            <person name="Vega-Arreguin J.C."/>
            <person name="Wawra S."/>
            <person name="Young S.K."/>
            <person name="Zeng Q."/>
            <person name="Dieguez-Uribeondo J."/>
            <person name="Russ C."/>
            <person name="Tyler B.M."/>
            <person name="van West P."/>
        </authorList>
    </citation>
    <scope>NUCLEOTIDE SEQUENCE [LARGE SCALE GENOMIC DNA]</scope>
    <source>
        <strain evidence="1 2">CBS 223.65</strain>
    </source>
</reference>
<proteinExistence type="predicted"/>
<accession>A0A067C270</accession>
<evidence type="ECO:0000313" key="2">
    <source>
        <dbReference type="Proteomes" id="UP000030745"/>
    </source>
</evidence>
<gene>
    <name evidence="1" type="ORF">SPRG_13399</name>
</gene>
<keyword evidence="2" id="KW-1185">Reference proteome</keyword>
<name>A0A067C270_SAPPC</name>
<dbReference type="AlphaFoldDB" id="A0A067C270"/>
<protein>
    <submittedName>
        <fullName evidence="1">Uncharacterized protein</fullName>
    </submittedName>
</protein>